<dbReference type="InterPro" id="IPR001715">
    <property type="entry name" value="CH_dom"/>
</dbReference>
<dbReference type="InterPro" id="IPR052634">
    <property type="entry name" value="Sperm_flagellar-bone_growth"/>
</dbReference>
<feature type="region of interest" description="Disordered" evidence="2">
    <location>
        <begin position="661"/>
        <end position="698"/>
    </location>
</feature>
<dbReference type="InterPro" id="IPR036872">
    <property type="entry name" value="CH_dom_sf"/>
</dbReference>
<dbReference type="GO" id="GO:0007288">
    <property type="term" value="P:sperm axoneme assembly"/>
    <property type="evidence" value="ECO:0007669"/>
    <property type="project" value="TreeGrafter"/>
</dbReference>
<dbReference type="InterPro" id="IPR056199">
    <property type="entry name" value="SPEF2_C"/>
</dbReference>
<feature type="domain" description="Calponin-homology (CH)" evidence="3">
    <location>
        <begin position="1"/>
        <end position="105"/>
    </location>
</feature>
<evidence type="ECO:0000256" key="1">
    <source>
        <dbReference type="SAM" id="Coils"/>
    </source>
</evidence>
<feature type="compositionally biased region" description="Basic and acidic residues" evidence="2">
    <location>
        <begin position="615"/>
        <end position="625"/>
    </location>
</feature>
<feature type="coiled-coil region" evidence="1">
    <location>
        <begin position="270"/>
        <end position="340"/>
    </location>
</feature>
<feature type="region of interest" description="Disordered" evidence="2">
    <location>
        <begin position="220"/>
        <end position="247"/>
    </location>
</feature>
<dbReference type="PROSITE" id="PS50021">
    <property type="entry name" value="CH"/>
    <property type="match status" value="1"/>
</dbReference>
<dbReference type="PANTHER" id="PTHR14919:SF0">
    <property type="entry name" value="SPERM FLAGELLAR PROTEIN 2"/>
    <property type="match status" value="1"/>
</dbReference>
<dbReference type="InterPro" id="IPR010441">
    <property type="entry name" value="CH_2"/>
</dbReference>
<feature type="region of interest" description="Disordered" evidence="2">
    <location>
        <begin position="615"/>
        <end position="646"/>
    </location>
</feature>
<dbReference type="InterPro" id="IPR027417">
    <property type="entry name" value="P-loop_NTPase"/>
</dbReference>
<organism evidence="4 5">
    <name type="scientific">Cyprinus carpio</name>
    <name type="common">Common carp</name>
    <dbReference type="NCBI Taxonomy" id="7962"/>
    <lineage>
        <taxon>Eukaryota</taxon>
        <taxon>Metazoa</taxon>
        <taxon>Chordata</taxon>
        <taxon>Craniata</taxon>
        <taxon>Vertebrata</taxon>
        <taxon>Euteleostomi</taxon>
        <taxon>Actinopterygii</taxon>
        <taxon>Neopterygii</taxon>
        <taxon>Teleostei</taxon>
        <taxon>Ostariophysi</taxon>
        <taxon>Cypriniformes</taxon>
        <taxon>Cyprinidae</taxon>
        <taxon>Cyprininae</taxon>
        <taxon>Cyprinus</taxon>
    </lineage>
</organism>
<dbReference type="PANTHER" id="PTHR14919">
    <property type="entry name" value="KPL2-RELATED"/>
    <property type="match status" value="1"/>
</dbReference>
<dbReference type="Ensembl" id="ENSCCRT00020035275.1">
    <property type="protein sequence ID" value="ENSCCRP00020032261.1"/>
    <property type="gene ID" value="ENSCCRG00020014578.1"/>
</dbReference>
<evidence type="ECO:0000256" key="2">
    <source>
        <dbReference type="SAM" id="MobiDB-lite"/>
    </source>
</evidence>
<evidence type="ECO:0000313" key="4">
    <source>
        <dbReference type="Ensembl" id="ENSCCRP00020032261.1"/>
    </source>
</evidence>
<feature type="region of interest" description="Disordered" evidence="2">
    <location>
        <begin position="757"/>
        <end position="792"/>
    </location>
</feature>
<feature type="coiled-coil region" evidence="1">
    <location>
        <begin position="169"/>
        <end position="197"/>
    </location>
</feature>
<evidence type="ECO:0000259" key="3">
    <source>
        <dbReference type="PROSITE" id="PS50021"/>
    </source>
</evidence>
<dbReference type="Pfam" id="PF00406">
    <property type="entry name" value="ADK"/>
    <property type="match status" value="1"/>
</dbReference>
<name>A0A8C2DXE0_CYPCA</name>
<dbReference type="GO" id="GO:0002177">
    <property type="term" value="C:manchette"/>
    <property type="evidence" value="ECO:0007669"/>
    <property type="project" value="TreeGrafter"/>
</dbReference>
<sequence>MSDIICQWLNVELRLSKVTEPYSFTRDFANGYLIGEILHRYELQDDFHLFSKQSTANAKLNNFTRIEPTLQLLGVPFDLAMAKAVMQGRQGAATHLLYQLYIQLQKKKKSGLTATAMEVMQPAATARLKESHFRLFVSQRLKTVVKRETDLKMQKIAKHFHKRGQAMYNRSVMAELLKEEDRLKRQEERRLRDIEKHRQARRKQHEIMIQIQSAIVQIPKPPHARTSRASEKQLQFRKKQEVEPMSTVDKEQWNKEYIESIRQRLEEDSAAREQREMRRRRALMEQLQAHEAQQEVLREEQMVSRLMRQTQQEKRITVQLMQIKQQKEVLRQNRIFQERQYQERRLRDFQEALDREAVRDHTHTHSIRKIAERAQARYRKHFEICRGILEQIVDLATKAGEYRLLTANLIPVKLMQEWMELFFNGKPLYEVASVDPAPADPTPEQIIELEKLHILNNQDYNEYVAMKGEWVWHEEGESQAPPVNDILDHVLSRLQSLIVPLSVSTPPPLFPRFTIRACMLGKSYSGKTTCLAKITYQQDKQAASESQKESQWSLRAQRGAAVEQALRTGKAVPDQLLVDIIVDAIRNIPADSGWILDGFPVDITQAQMLEKALNRTESDQAETKTHSNSATDKNSPKDPPPPSPALDLVVLLDISDVQVLERARDGRDAPDEKMSMTDVDTHDPASSSDEKSLGRKQIQHRISGFHDTWPKLEKWFGDQQNILVKVTADVDEDTLFSNVKIVLMDTMDSVEKGAALGDSRKMSTSSSAEHTCPESACSAKSKSATPKSAGRRYVEEPLPKEIPVYLVPYWENVCNSYVTNVKTVMQNLRSERELIIHHLYNIRQYLQKTDLKQEFVSAWQRDYNSVPDNIREDEETKGELHQRLDDLRERLWDICDKRKEEAEQERAGVIDDGWLDDHTAVLINHYSALMQIEVGRFQDSLCLLRDYYTAMCKTAFPESTRGFTCVPLIDITMEAQRVQTSNSATDNRKAGKKKGEEKPLLCHLIICVSAALCVDTNECVVLGAPTPQQEPSPQPVVEKNPEEVKRKAERKRIKQEFTAALKREEHAVKLRLELIKAHALRTVSSLQQKAEQAYRNMEEWLGTRFLSEMNSIDQLTELVRQHIENGVQIHHELVLQSADFCVDGDTLVVASPSPAPRRSPLEQPRNSTLTVQKLHILCAQLRKTAPAGLMCSNELTEVLHELTSPHMGSNVLPEPWMHITPSQVDELVCVLAPDSEMLDWRQFLLSAALPWPFPLQTQLLKTLQRYRAIDTAGTGLITQEQYAQIELWFPSERDLPVPDDPNEPLPYDRLGNLKKFFFSLFASTHSSPLMLDYLSMLLYFCCHPEPAQGFTRALSLVIGHTLHYKHTGPLTQVHTELLKVFKELGFKGEEKIPFSTLSQHPFLQDLMEASSQYLLPVSVTNKYVISHNRAQW</sequence>
<dbReference type="Gene3D" id="1.10.418.10">
    <property type="entry name" value="Calponin-like domain"/>
    <property type="match status" value="1"/>
</dbReference>
<feature type="compositionally biased region" description="Low complexity" evidence="2">
    <location>
        <begin position="775"/>
        <end position="788"/>
    </location>
</feature>
<reference evidence="4" key="1">
    <citation type="submission" date="2025-08" db="UniProtKB">
        <authorList>
            <consortium name="Ensembl"/>
        </authorList>
    </citation>
    <scope>IDENTIFICATION</scope>
</reference>
<dbReference type="Pfam" id="PF22946">
    <property type="entry name" value="SPEF2_D5"/>
    <property type="match status" value="1"/>
</dbReference>
<accession>A0A8C2DXE0</accession>
<dbReference type="Gene3D" id="3.40.50.300">
    <property type="entry name" value="P-loop containing nucleotide triphosphate hydrolases"/>
    <property type="match status" value="1"/>
</dbReference>
<keyword evidence="1" id="KW-0175">Coiled coil</keyword>
<dbReference type="GO" id="GO:0097225">
    <property type="term" value="C:sperm midpiece"/>
    <property type="evidence" value="ECO:0007669"/>
    <property type="project" value="TreeGrafter"/>
</dbReference>
<dbReference type="InterPro" id="IPR054517">
    <property type="entry name" value="SPEF2_D5"/>
</dbReference>
<dbReference type="SUPFAM" id="SSF52540">
    <property type="entry name" value="P-loop containing nucleoside triphosphate hydrolases"/>
    <property type="match status" value="1"/>
</dbReference>
<dbReference type="GO" id="GO:0005737">
    <property type="term" value="C:cytoplasm"/>
    <property type="evidence" value="ECO:0007669"/>
    <property type="project" value="UniProtKB-ARBA"/>
</dbReference>
<proteinExistence type="predicted"/>
<protein>
    <submittedName>
        <fullName evidence="4">Sperm flagellar 2</fullName>
    </submittedName>
</protein>
<evidence type="ECO:0000313" key="5">
    <source>
        <dbReference type="Proteomes" id="UP000694701"/>
    </source>
</evidence>
<dbReference type="Pfam" id="PF06294">
    <property type="entry name" value="CH_2"/>
    <property type="match status" value="1"/>
</dbReference>
<feature type="compositionally biased region" description="Basic and acidic residues" evidence="2">
    <location>
        <begin position="238"/>
        <end position="247"/>
    </location>
</feature>
<dbReference type="Proteomes" id="UP000694701">
    <property type="component" value="Unplaced"/>
</dbReference>
<feature type="compositionally biased region" description="Basic and acidic residues" evidence="2">
    <location>
        <begin position="661"/>
        <end position="693"/>
    </location>
</feature>
<dbReference type="Pfam" id="PF24082">
    <property type="entry name" value="SPEF2_C"/>
    <property type="match status" value="1"/>
</dbReference>